<protein>
    <submittedName>
        <fullName evidence="1">Addiction module component</fullName>
    </submittedName>
</protein>
<name>A0A450TXS9_9GAMM</name>
<dbReference type="InterPro" id="IPR013406">
    <property type="entry name" value="CHP02574_addiction_mod"/>
</dbReference>
<sequence>MKQTTMPIAIPLGTMTTTDKLQAIGEIQADLIHKSRVNESESVPSLSWHADILRDREQRIANGASRFPDIAEAKQAVRERIERKAGELKP</sequence>
<organism evidence="1">
    <name type="scientific">Candidatus Kentrum sp. FW</name>
    <dbReference type="NCBI Taxonomy" id="2126338"/>
    <lineage>
        <taxon>Bacteria</taxon>
        <taxon>Pseudomonadati</taxon>
        <taxon>Pseudomonadota</taxon>
        <taxon>Gammaproteobacteria</taxon>
        <taxon>Candidatus Kentrum</taxon>
    </lineage>
</organism>
<evidence type="ECO:0000313" key="1">
    <source>
        <dbReference type="EMBL" id="VFJ74095.1"/>
    </source>
</evidence>
<proteinExistence type="predicted"/>
<reference evidence="1" key="1">
    <citation type="submission" date="2019-02" db="EMBL/GenBank/DDBJ databases">
        <authorList>
            <person name="Gruber-Vodicka R. H."/>
            <person name="Seah K. B. B."/>
        </authorList>
    </citation>
    <scope>NUCLEOTIDE SEQUENCE</scope>
    <source>
        <strain evidence="1">BECK_BZ131</strain>
    </source>
</reference>
<gene>
    <name evidence="1" type="ORF">BECKFW1821C_GA0114237_105726</name>
</gene>
<accession>A0A450TXS9</accession>
<dbReference type="Pfam" id="PF09720">
    <property type="entry name" value="Unstab_antitox"/>
    <property type="match status" value="1"/>
</dbReference>
<dbReference type="EMBL" id="CAADFE010000057">
    <property type="protein sequence ID" value="VFJ74095.1"/>
    <property type="molecule type" value="Genomic_DNA"/>
</dbReference>
<dbReference type="AlphaFoldDB" id="A0A450TXS9"/>